<keyword evidence="6" id="KW-1185">Reference proteome</keyword>
<dbReference type="InterPro" id="IPR036397">
    <property type="entry name" value="RNaseH_sf"/>
</dbReference>
<dbReference type="PANTHER" id="PTHR30231:SF4">
    <property type="entry name" value="PROTEIN NEN2"/>
    <property type="match status" value="1"/>
</dbReference>
<dbReference type="InterPro" id="IPR012337">
    <property type="entry name" value="RNaseH-like_sf"/>
</dbReference>
<keyword evidence="2" id="KW-0378">Hydrolase</keyword>
<dbReference type="RefSeq" id="WP_204501481.1">
    <property type="nucleotide sequence ID" value="NZ_JAFBDR010000021.1"/>
</dbReference>
<proteinExistence type="predicted"/>
<sequence length="243" mass="27762">MGFEQFIQFMKQVQGRVGSAFFTSYQSQMNPQHIALLRDLHNELNVEKDFTTPLDKLNVVVFDLETTGFFPDQGDSILSIGGIKVRGSKILEDETFYSCVFHDAQLSSEIKELTGLTDTDVKQAPSLSDVVHEFFGFIQKDTLVAHHAAHEKGFMQKATWELYRTQFQHRIVDITFLIRLADPDLPLQLDDCCERCGIPIKNRHHALGDAKMTAKLWSIYVEKLQALGYQTLRDVYEDVAKKT</sequence>
<dbReference type="CDD" id="cd06127">
    <property type="entry name" value="DEDDh"/>
    <property type="match status" value="1"/>
</dbReference>
<reference evidence="5 6" key="1">
    <citation type="submission" date="2021-01" db="EMBL/GenBank/DDBJ databases">
        <title>Genomic Encyclopedia of Type Strains, Phase IV (KMG-IV): sequencing the most valuable type-strain genomes for metagenomic binning, comparative biology and taxonomic classification.</title>
        <authorList>
            <person name="Goeker M."/>
        </authorList>
    </citation>
    <scope>NUCLEOTIDE SEQUENCE [LARGE SCALE GENOMIC DNA]</scope>
    <source>
        <strain evidence="5 6">DSM 23711</strain>
    </source>
</reference>
<dbReference type="SMART" id="SM00479">
    <property type="entry name" value="EXOIII"/>
    <property type="match status" value="1"/>
</dbReference>
<dbReference type="GO" id="GO:0003887">
    <property type="term" value="F:DNA-directed DNA polymerase activity"/>
    <property type="evidence" value="ECO:0007669"/>
    <property type="project" value="UniProtKB-EC"/>
</dbReference>
<dbReference type="Gene3D" id="3.30.420.10">
    <property type="entry name" value="Ribonuclease H-like superfamily/Ribonuclease H"/>
    <property type="match status" value="1"/>
</dbReference>
<evidence type="ECO:0000259" key="4">
    <source>
        <dbReference type="SMART" id="SM00479"/>
    </source>
</evidence>
<feature type="domain" description="Exonuclease" evidence="4">
    <location>
        <begin position="58"/>
        <end position="226"/>
    </location>
</feature>
<dbReference type="Pfam" id="PF00929">
    <property type="entry name" value="RNase_T"/>
    <property type="match status" value="1"/>
</dbReference>
<evidence type="ECO:0000256" key="2">
    <source>
        <dbReference type="ARBA" id="ARBA00022801"/>
    </source>
</evidence>
<dbReference type="EC" id="2.7.7.7" evidence="5"/>
<dbReference type="InterPro" id="IPR013520">
    <property type="entry name" value="Ribonucl_H"/>
</dbReference>
<evidence type="ECO:0000256" key="3">
    <source>
        <dbReference type="ARBA" id="ARBA00022839"/>
    </source>
</evidence>
<dbReference type="InterPro" id="IPR006054">
    <property type="entry name" value="DnaQ"/>
</dbReference>
<evidence type="ECO:0000313" key="6">
    <source>
        <dbReference type="Proteomes" id="UP001296943"/>
    </source>
</evidence>
<keyword evidence="1" id="KW-0540">Nuclease</keyword>
<dbReference type="NCBIfam" id="NF005836">
    <property type="entry name" value="PRK07740.1"/>
    <property type="match status" value="1"/>
</dbReference>
<dbReference type="EMBL" id="JAFBDR010000021">
    <property type="protein sequence ID" value="MBM7572814.1"/>
    <property type="molecule type" value="Genomic_DNA"/>
</dbReference>
<keyword evidence="3" id="KW-0269">Exonuclease</keyword>
<dbReference type="Proteomes" id="UP001296943">
    <property type="component" value="Unassembled WGS sequence"/>
</dbReference>
<organism evidence="5 6">
    <name type="scientific">Aquibacillus albus</name>
    <dbReference type="NCBI Taxonomy" id="1168171"/>
    <lineage>
        <taxon>Bacteria</taxon>
        <taxon>Bacillati</taxon>
        <taxon>Bacillota</taxon>
        <taxon>Bacilli</taxon>
        <taxon>Bacillales</taxon>
        <taxon>Bacillaceae</taxon>
        <taxon>Aquibacillus</taxon>
    </lineage>
</organism>
<dbReference type="SUPFAM" id="SSF53098">
    <property type="entry name" value="Ribonuclease H-like"/>
    <property type="match status" value="1"/>
</dbReference>
<name>A0ABS2N3U2_9BACI</name>
<keyword evidence="5" id="KW-0808">Transferase</keyword>
<accession>A0ABS2N3U2</accession>
<keyword evidence="5" id="KW-0548">Nucleotidyltransferase</keyword>
<evidence type="ECO:0000256" key="1">
    <source>
        <dbReference type="ARBA" id="ARBA00022722"/>
    </source>
</evidence>
<dbReference type="PANTHER" id="PTHR30231">
    <property type="entry name" value="DNA POLYMERASE III SUBUNIT EPSILON"/>
    <property type="match status" value="1"/>
</dbReference>
<evidence type="ECO:0000313" key="5">
    <source>
        <dbReference type="EMBL" id="MBM7572814.1"/>
    </source>
</evidence>
<dbReference type="NCBIfam" id="TIGR00573">
    <property type="entry name" value="dnaq"/>
    <property type="match status" value="1"/>
</dbReference>
<comment type="caution">
    <text evidence="5">The sequence shown here is derived from an EMBL/GenBank/DDBJ whole genome shotgun (WGS) entry which is preliminary data.</text>
</comment>
<gene>
    <name evidence="5" type="ORF">JOC48_003345</name>
</gene>
<protein>
    <submittedName>
        <fullName evidence="5">DNA polymerase-3 subunit epsilon</fullName>
        <ecNumber evidence="5">2.7.7.7</ecNumber>
    </submittedName>
</protein>